<sequence length="174" mass="19244">MHLAMILSSMLFNSHLATATGIQHSDTRLVNSTDCSNVHLLIARGTTEPYSGSLVALAESIAANNKYTTYEDLIYPATDETSTDSYHVGKNAARKQLTSFAKRCGHTDSKLVKYPRPEFQVEHLTKYYGHVIHDFCNVGYPVCASGSNLTAHLVYTDVWDTTAARWVQSVLDKA</sequence>
<dbReference type="Gene3D" id="3.40.50.1820">
    <property type="entry name" value="alpha/beta hydrolase"/>
    <property type="match status" value="2"/>
</dbReference>
<keyword evidence="2" id="KW-1015">Disulfide bond</keyword>
<reference evidence="4 5" key="1">
    <citation type="submission" date="2024-07" db="EMBL/GenBank/DDBJ databases">
        <title>Section-level genome sequencing and comparative genomics of Aspergillus sections Usti and Cavernicolus.</title>
        <authorList>
            <consortium name="Lawrence Berkeley National Laboratory"/>
            <person name="Nybo J.L."/>
            <person name="Vesth T.C."/>
            <person name="Theobald S."/>
            <person name="Frisvad J.C."/>
            <person name="Larsen T.O."/>
            <person name="Kjaerboelling I."/>
            <person name="Rothschild-Mancinelli K."/>
            <person name="Lyhne E.K."/>
            <person name="Kogle M.E."/>
            <person name="Barry K."/>
            <person name="Clum A."/>
            <person name="Na H."/>
            <person name="Ledsgaard L."/>
            <person name="Lin J."/>
            <person name="Lipzen A."/>
            <person name="Kuo A."/>
            <person name="Riley R."/>
            <person name="Mondo S."/>
            <person name="LaButti K."/>
            <person name="Haridas S."/>
            <person name="Pangalinan J."/>
            <person name="Salamov A.A."/>
            <person name="Simmons B.A."/>
            <person name="Magnuson J.K."/>
            <person name="Chen J."/>
            <person name="Drula E."/>
            <person name="Henrissat B."/>
            <person name="Wiebenga A."/>
            <person name="Lubbers R.J."/>
            <person name="Gomes A.C."/>
            <person name="Makela M.R."/>
            <person name="Stajich J."/>
            <person name="Grigoriev I.V."/>
            <person name="Mortensen U.H."/>
            <person name="De vries R.P."/>
            <person name="Baker S.E."/>
            <person name="Andersen M.R."/>
        </authorList>
    </citation>
    <scope>NUCLEOTIDE SEQUENCE [LARGE SCALE GENOMIC DNA]</scope>
    <source>
        <strain evidence="4 5">CBS 600.67</strain>
    </source>
</reference>
<keyword evidence="3" id="KW-0732">Signal</keyword>
<feature type="signal peptide" evidence="3">
    <location>
        <begin position="1"/>
        <end position="19"/>
    </location>
</feature>
<comment type="caution">
    <text evidence="4">The sequence shown here is derived from an EMBL/GenBank/DDBJ whole genome shotgun (WGS) entry which is preliminary data.</text>
</comment>
<dbReference type="Pfam" id="PF01083">
    <property type="entry name" value="Cutinase"/>
    <property type="match status" value="1"/>
</dbReference>
<dbReference type="EMBL" id="JBFXLS010000026">
    <property type="protein sequence ID" value="KAL2827216.1"/>
    <property type="molecule type" value="Genomic_DNA"/>
</dbReference>
<keyword evidence="5" id="KW-1185">Reference proteome</keyword>
<dbReference type="PANTHER" id="PTHR33630">
    <property type="entry name" value="CUTINASE RV1984C-RELATED-RELATED"/>
    <property type="match status" value="1"/>
</dbReference>
<evidence type="ECO:0000256" key="1">
    <source>
        <dbReference type="ARBA" id="ARBA00022801"/>
    </source>
</evidence>
<keyword evidence="1" id="KW-0378">Hydrolase</keyword>
<accession>A0ABR4IHI9</accession>
<dbReference type="SMART" id="SM01110">
    <property type="entry name" value="Cutinase"/>
    <property type="match status" value="1"/>
</dbReference>
<evidence type="ECO:0000313" key="4">
    <source>
        <dbReference type="EMBL" id="KAL2827216.1"/>
    </source>
</evidence>
<protein>
    <submittedName>
        <fullName evidence="4">Carbohydrate esterase family 5 protein</fullName>
    </submittedName>
</protein>
<dbReference type="PANTHER" id="PTHR33630:SF9">
    <property type="entry name" value="CUTINASE 4"/>
    <property type="match status" value="1"/>
</dbReference>
<proteinExistence type="predicted"/>
<dbReference type="Proteomes" id="UP001610335">
    <property type="component" value="Unassembled WGS sequence"/>
</dbReference>
<organism evidence="4 5">
    <name type="scientific">Aspergillus cavernicola</name>
    <dbReference type="NCBI Taxonomy" id="176166"/>
    <lineage>
        <taxon>Eukaryota</taxon>
        <taxon>Fungi</taxon>
        <taxon>Dikarya</taxon>
        <taxon>Ascomycota</taxon>
        <taxon>Pezizomycotina</taxon>
        <taxon>Eurotiomycetes</taxon>
        <taxon>Eurotiomycetidae</taxon>
        <taxon>Eurotiales</taxon>
        <taxon>Aspergillaceae</taxon>
        <taxon>Aspergillus</taxon>
        <taxon>Aspergillus subgen. Nidulantes</taxon>
    </lineage>
</organism>
<evidence type="ECO:0000256" key="3">
    <source>
        <dbReference type="SAM" id="SignalP"/>
    </source>
</evidence>
<dbReference type="InterPro" id="IPR000675">
    <property type="entry name" value="Cutinase/axe"/>
</dbReference>
<gene>
    <name evidence="4" type="ORF">BDW59DRAFT_160505</name>
</gene>
<name>A0ABR4IHI9_9EURO</name>
<evidence type="ECO:0000256" key="2">
    <source>
        <dbReference type="ARBA" id="ARBA00023157"/>
    </source>
</evidence>
<feature type="chain" id="PRO_5045163752" evidence="3">
    <location>
        <begin position="20"/>
        <end position="174"/>
    </location>
</feature>
<dbReference type="InterPro" id="IPR029058">
    <property type="entry name" value="AB_hydrolase_fold"/>
</dbReference>
<dbReference type="SUPFAM" id="SSF53474">
    <property type="entry name" value="alpha/beta-Hydrolases"/>
    <property type="match status" value="1"/>
</dbReference>
<evidence type="ECO:0000313" key="5">
    <source>
        <dbReference type="Proteomes" id="UP001610335"/>
    </source>
</evidence>